<dbReference type="Proteomes" id="UP000663853">
    <property type="component" value="Unassembled WGS sequence"/>
</dbReference>
<sequence length="238" mass="26904">MSLSPGTYKIHDTDSDRVLAHYGEGKITTWPNCEDEYAKWYIKRYSGSSMYVIRSIQENKYFPSSMSKTNMVWVEENDAAVFNLDHQFRDFYLVKLIGTKVHLEHPNTAPSDSRVYTPVNLAAKDAFKGCFWRFEKISDDAGSALAPRAGASTSAPPEPQPSLLPSQGSGRLYPDDAHLYTDMLFNIPRMPFNRDQRIAVLDWARRLGATKVPTIESLDKCERQLEAALGGSNTNREE</sequence>
<protein>
    <submittedName>
        <fullName evidence="2">Uncharacterized protein</fullName>
    </submittedName>
</protein>
<evidence type="ECO:0000313" key="2">
    <source>
        <dbReference type="EMBL" id="CAE6464270.1"/>
    </source>
</evidence>
<gene>
    <name evidence="2" type="ORF">RDB_LOCUS65499</name>
</gene>
<dbReference type="Gene3D" id="2.80.10.50">
    <property type="match status" value="1"/>
</dbReference>
<evidence type="ECO:0000256" key="1">
    <source>
        <dbReference type="SAM" id="MobiDB-lite"/>
    </source>
</evidence>
<organism evidence="2 3">
    <name type="scientific">Rhizoctonia solani</name>
    <dbReference type="NCBI Taxonomy" id="456999"/>
    <lineage>
        <taxon>Eukaryota</taxon>
        <taxon>Fungi</taxon>
        <taxon>Dikarya</taxon>
        <taxon>Basidiomycota</taxon>
        <taxon>Agaricomycotina</taxon>
        <taxon>Agaricomycetes</taxon>
        <taxon>Cantharellales</taxon>
        <taxon>Ceratobasidiaceae</taxon>
        <taxon>Rhizoctonia</taxon>
    </lineage>
</organism>
<proteinExistence type="predicted"/>
<comment type="caution">
    <text evidence="2">The sequence shown here is derived from an EMBL/GenBank/DDBJ whole genome shotgun (WGS) entry which is preliminary data.</text>
</comment>
<name>A0A8H3BT62_9AGAM</name>
<dbReference type="SUPFAM" id="SSF50370">
    <property type="entry name" value="Ricin B-like lectins"/>
    <property type="match status" value="1"/>
</dbReference>
<dbReference type="EMBL" id="CAJMXA010001564">
    <property type="protein sequence ID" value="CAE6464270.1"/>
    <property type="molecule type" value="Genomic_DNA"/>
</dbReference>
<reference evidence="2" key="1">
    <citation type="submission" date="2021-01" db="EMBL/GenBank/DDBJ databases">
        <authorList>
            <person name="Kaushik A."/>
        </authorList>
    </citation>
    <scope>NUCLEOTIDE SEQUENCE</scope>
    <source>
        <strain evidence="2">AG6-10EEA</strain>
    </source>
</reference>
<evidence type="ECO:0000313" key="3">
    <source>
        <dbReference type="Proteomes" id="UP000663853"/>
    </source>
</evidence>
<dbReference type="AlphaFoldDB" id="A0A8H3BT62"/>
<dbReference type="InterPro" id="IPR035992">
    <property type="entry name" value="Ricin_B-like_lectins"/>
</dbReference>
<accession>A0A8H3BT62</accession>
<feature type="region of interest" description="Disordered" evidence="1">
    <location>
        <begin position="145"/>
        <end position="168"/>
    </location>
</feature>